<reference evidence="1 2" key="1">
    <citation type="submission" date="2023-12" db="EMBL/GenBank/DDBJ databases">
        <title>Description of Novel Strain Fulvimarina sp. 2208YS6-2-32 isolated from Uroteuthis (Photololigo) edulis.</title>
        <authorList>
            <person name="Park J.-S."/>
        </authorList>
    </citation>
    <scope>NUCLEOTIDE SEQUENCE [LARGE SCALE GENOMIC DNA]</scope>
    <source>
        <strain evidence="1 2">2208YS6-2-32</strain>
    </source>
</reference>
<dbReference type="RefSeq" id="WP_322186795.1">
    <property type="nucleotide sequence ID" value="NZ_JAXLPB010000002.1"/>
</dbReference>
<dbReference type="Gene3D" id="3.90.190.10">
    <property type="entry name" value="Protein tyrosine phosphatase superfamily"/>
    <property type="match status" value="1"/>
</dbReference>
<gene>
    <name evidence="1" type="ORF">U0C82_09400</name>
</gene>
<keyword evidence="2" id="KW-1185">Reference proteome</keyword>
<accession>A0ABU5I205</accession>
<proteinExistence type="predicted"/>
<name>A0ABU5I205_9HYPH</name>
<organism evidence="1 2">
    <name type="scientific">Fulvimarina uroteuthidis</name>
    <dbReference type="NCBI Taxonomy" id="3098149"/>
    <lineage>
        <taxon>Bacteria</taxon>
        <taxon>Pseudomonadati</taxon>
        <taxon>Pseudomonadota</taxon>
        <taxon>Alphaproteobacteria</taxon>
        <taxon>Hyphomicrobiales</taxon>
        <taxon>Aurantimonadaceae</taxon>
        <taxon>Fulvimarina</taxon>
    </lineage>
</organism>
<sequence>MIDAIAPTHILSITLPGRSYLGPTGFPSDRHLFVSFDDVDDVAASNGPDEDMVRRILDFARAIPADGKLLIHGLLGVRRSAAVALGLLADRLPPEEAAQVLTRFCSQPPDPQPGVLALFDGVLSLDGALVAASSNRFVQGRNAIRRRSADV</sequence>
<dbReference type="InterPro" id="IPR029021">
    <property type="entry name" value="Prot-tyrosine_phosphatase-like"/>
</dbReference>
<evidence type="ECO:0000313" key="1">
    <source>
        <dbReference type="EMBL" id="MDY8109355.1"/>
    </source>
</evidence>
<dbReference type="SUPFAM" id="SSF52799">
    <property type="entry name" value="(Phosphotyrosine protein) phosphatases II"/>
    <property type="match status" value="1"/>
</dbReference>
<comment type="caution">
    <text evidence="1">The sequence shown here is derived from an EMBL/GenBank/DDBJ whole genome shotgun (WGS) entry which is preliminary data.</text>
</comment>
<evidence type="ECO:0008006" key="3">
    <source>
        <dbReference type="Google" id="ProtNLM"/>
    </source>
</evidence>
<evidence type="ECO:0000313" key="2">
    <source>
        <dbReference type="Proteomes" id="UP001294412"/>
    </source>
</evidence>
<dbReference type="EMBL" id="JAXLPB010000002">
    <property type="protein sequence ID" value="MDY8109355.1"/>
    <property type="molecule type" value="Genomic_DNA"/>
</dbReference>
<protein>
    <recommendedName>
        <fullName evidence="3">Tyrosine specific protein phosphatases domain-containing protein</fullName>
    </recommendedName>
</protein>
<dbReference type="Proteomes" id="UP001294412">
    <property type="component" value="Unassembled WGS sequence"/>
</dbReference>